<accession>A0A8S0TQ41</accession>
<dbReference type="AlphaFoldDB" id="A0A8S0TQ41"/>
<protein>
    <submittedName>
        <fullName evidence="1">Uncharacterized protein</fullName>
    </submittedName>
</protein>
<evidence type="ECO:0000313" key="1">
    <source>
        <dbReference type="EMBL" id="CAA3007975.1"/>
    </source>
</evidence>
<organism evidence="1 2">
    <name type="scientific">Olea europaea subsp. europaea</name>
    <dbReference type="NCBI Taxonomy" id="158383"/>
    <lineage>
        <taxon>Eukaryota</taxon>
        <taxon>Viridiplantae</taxon>
        <taxon>Streptophyta</taxon>
        <taxon>Embryophyta</taxon>
        <taxon>Tracheophyta</taxon>
        <taxon>Spermatophyta</taxon>
        <taxon>Magnoliopsida</taxon>
        <taxon>eudicotyledons</taxon>
        <taxon>Gunneridae</taxon>
        <taxon>Pentapetalae</taxon>
        <taxon>asterids</taxon>
        <taxon>lamiids</taxon>
        <taxon>Lamiales</taxon>
        <taxon>Oleaceae</taxon>
        <taxon>Oleeae</taxon>
        <taxon>Olea</taxon>
    </lineage>
</organism>
<dbReference type="OrthoDB" id="928085at2759"/>
<name>A0A8S0TQ41_OLEEU</name>
<dbReference type="Proteomes" id="UP000594638">
    <property type="component" value="Unassembled WGS sequence"/>
</dbReference>
<sequence length="197" mass="22883">MTEEQHQVAPSTSILKHLLEYQSKCERLERFDGQGQLVLIVTHFIIKLCSEDDEIIILLKSLEDSAKLCWSFGRRSEEDRKFSTMFWDFIAQLKVFFEVPKFNSTTNPNELVAAFIDLLLEILKEILHLQPYFVHGAVMEFILAVKELKFLIIFLEDTPSQLTELETTKSVLSDFEVVVNGWEDSYIHSFSAKNVFL</sequence>
<evidence type="ECO:0000313" key="2">
    <source>
        <dbReference type="Proteomes" id="UP000594638"/>
    </source>
</evidence>
<proteinExistence type="predicted"/>
<dbReference type="EMBL" id="CACTIH010007288">
    <property type="protein sequence ID" value="CAA3007975.1"/>
    <property type="molecule type" value="Genomic_DNA"/>
</dbReference>
<comment type="caution">
    <text evidence="1">The sequence shown here is derived from an EMBL/GenBank/DDBJ whole genome shotgun (WGS) entry which is preliminary data.</text>
</comment>
<reference evidence="1 2" key="1">
    <citation type="submission" date="2019-12" db="EMBL/GenBank/DDBJ databases">
        <authorList>
            <person name="Alioto T."/>
            <person name="Alioto T."/>
            <person name="Gomez Garrido J."/>
        </authorList>
    </citation>
    <scope>NUCLEOTIDE SEQUENCE [LARGE SCALE GENOMIC DNA]</scope>
</reference>
<keyword evidence="2" id="KW-1185">Reference proteome</keyword>
<dbReference type="Gramene" id="OE9A042717T1">
    <property type="protein sequence ID" value="OE9A042717C1"/>
    <property type="gene ID" value="OE9A042717"/>
</dbReference>
<gene>
    <name evidence="1" type="ORF">OLEA9_A042717</name>
</gene>